<dbReference type="InterPro" id="IPR041588">
    <property type="entry name" value="Integrase_H2C2"/>
</dbReference>
<evidence type="ECO:0000313" key="4">
    <source>
        <dbReference type="EMBL" id="KAL0243966.1"/>
    </source>
</evidence>
<accession>A0ABR3BQT1</accession>
<feature type="region of interest" description="Disordered" evidence="1">
    <location>
        <begin position="133"/>
        <end position="156"/>
    </location>
</feature>
<proteinExistence type="predicted"/>
<feature type="region of interest" description="Disordered" evidence="1">
    <location>
        <begin position="331"/>
        <end position="388"/>
    </location>
</feature>
<keyword evidence="5" id="KW-1185">Reference proteome</keyword>
<dbReference type="RefSeq" id="XP_066612333.1">
    <property type="nucleotide sequence ID" value="XM_066759686.1"/>
</dbReference>
<feature type="domain" description="Integrase zinc-binding" evidence="3">
    <location>
        <begin position="806"/>
        <end position="846"/>
    </location>
</feature>
<feature type="transmembrane region" description="Helical" evidence="2">
    <location>
        <begin position="610"/>
        <end position="631"/>
    </location>
</feature>
<gene>
    <name evidence="4" type="ORF">I308_105229</name>
</gene>
<feature type="region of interest" description="Disordered" evidence="1">
    <location>
        <begin position="168"/>
        <end position="199"/>
    </location>
</feature>
<keyword evidence="2" id="KW-1133">Transmembrane helix</keyword>
<reference evidence="5" key="1">
    <citation type="submission" date="2015-01" db="EMBL/GenBank/DDBJ databases">
        <title>The Genome Sequence of Cryptococcus gattii MMRL2647.</title>
        <authorList>
            <consortium name="The Broad Institute Genomics Platform"/>
            <person name="Cuomo C."/>
            <person name="Litvintseva A."/>
            <person name="Chen Y."/>
            <person name="Heitman J."/>
            <person name="Sun S."/>
            <person name="Springer D."/>
            <person name="Dromer F."/>
            <person name="Young S."/>
            <person name="Zeng Q."/>
            <person name="Gargeya S."/>
            <person name="Abouelleil A."/>
            <person name="Alvarado L."/>
            <person name="Chapman S.B."/>
            <person name="Gainer-Dewar J."/>
            <person name="Goldberg J."/>
            <person name="Griggs A."/>
            <person name="Gujja S."/>
            <person name="Hansen M."/>
            <person name="Howarth C."/>
            <person name="Imamovic A."/>
            <person name="Larimer J."/>
            <person name="Murphy C."/>
            <person name="Naylor J."/>
            <person name="Pearson M."/>
            <person name="Priest M."/>
            <person name="Roberts A."/>
            <person name="Saif S."/>
            <person name="Shea T."/>
            <person name="Sykes S."/>
            <person name="Wortman J."/>
            <person name="Nusbaum C."/>
            <person name="Birren B."/>
        </authorList>
    </citation>
    <scope>NUCLEOTIDE SEQUENCE [LARGE SCALE GENOMIC DNA]</scope>
    <source>
        <strain evidence="5">IND107</strain>
    </source>
</reference>
<dbReference type="EMBL" id="ATAM02000009">
    <property type="protein sequence ID" value="KAL0243966.1"/>
    <property type="molecule type" value="Genomic_DNA"/>
</dbReference>
<keyword evidence="2" id="KW-0472">Membrane</keyword>
<feature type="transmembrane region" description="Helical" evidence="2">
    <location>
        <begin position="490"/>
        <end position="517"/>
    </location>
</feature>
<dbReference type="Gene3D" id="1.10.340.70">
    <property type="match status" value="1"/>
</dbReference>
<dbReference type="Proteomes" id="UP000054399">
    <property type="component" value="Unassembled WGS sequence"/>
</dbReference>
<sequence length="899" mass="99160">MPKHDSSPYQINTFVFHPLYIIPDFSIYPAYNHKSPTLCSHRSSFVKPAGQAVSYIMPQRDSYSWYPPKSALALSPSYPRPPSGTSDFDNEDRPFQYSTAGPPTVYSELETVWSQPSHMQPRTAGFPVPPLPVPGPSKNNVISPESPLDGIEDDEDYKEDDVDDLYHRSDWEEEPKTSATGWSRSSWAGPTTGGTHLTHFSKLGGIMEDEEEWIPPVPTITPNQLMPQRPSAPPESVRYGGVEYAVDQGEVMDSPGEMTPAAYRDRDRNIMPSMIGARMDNDDEAPRNLSMAQRQSTLTSILDLDHLVKKPAAPPAVNDEQHIFNSYQTQPHFQSQDPFADSPTDDAPQDDQGLTRHRSPYAAQTTPDLTKTYNRGHGPGLGSSPKLLTPEAHQKLGRMSVATARYTIPPQRNPGKVLGLPFHNRNGVFQGAQGGSGTGTGDGAALGVWGWCVLGVDAPECETYNTGDFMNESGSFTIPGTATVSNLSSLLIALTTLTWLLASFQIVTAFLHFYLFFALSFPLSHLVSFPATRQPREEVDMRVKCERPPYEECLWVWWAWWGHRRAPVGWILGLLAGGLSLATFGVTVLFKRAIINGTGSNDVYYGMGAFMPLVTHFLTADTFISSVMYFVKIKSNISTLLNPPDPSPTVLMLPSSSKPMQHIRQTNGGSFFAPQQPTVMSDTGYTANLHDGYVAYGYAEEGTGEKVRFDADAPVPPAEPLDPETIRWLSAYPTDPELTSLISSLRANKLNDDFLLSSVGLLYLRPETDEERALLVPPMGVLRKELIEDAHLDPSRYSEQGSVGDLAHNNIEVMVATLGDTFWWNGLARDCQEYVEKCQVCKERKRKEKIEPQAGITPVPWTGVTGWTQGMTAVGESDMAAEMAVAMIKAAEQADKTKL</sequence>
<name>A0ABR3BQT1_9TREE</name>
<dbReference type="GeneID" id="91992085"/>
<organism evidence="4 5">
    <name type="scientific">Cryptococcus tetragattii IND107</name>
    <dbReference type="NCBI Taxonomy" id="1296105"/>
    <lineage>
        <taxon>Eukaryota</taxon>
        <taxon>Fungi</taxon>
        <taxon>Dikarya</taxon>
        <taxon>Basidiomycota</taxon>
        <taxon>Agaricomycotina</taxon>
        <taxon>Tremellomycetes</taxon>
        <taxon>Tremellales</taxon>
        <taxon>Cryptococcaceae</taxon>
        <taxon>Cryptococcus</taxon>
        <taxon>Cryptococcus gattii species complex</taxon>
    </lineage>
</organism>
<keyword evidence="2" id="KW-0812">Transmembrane</keyword>
<evidence type="ECO:0000313" key="5">
    <source>
        <dbReference type="Proteomes" id="UP000054399"/>
    </source>
</evidence>
<feature type="transmembrane region" description="Helical" evidence="2">
    <location>
        <begin position="568"/>
        <end position="590"/>
    </location>
</feature>
<feature type="compositionally biased region" description="Polar residues" evidence="1">
    <location>
        <begin position="177"/>
        <end position="195"/>
    </location>
</feature>
<protein>
    <recommendedName>
        <fullName evidence="3">Integrase zinc-binding domain-containing protein</fullName>
    </recommendedName>
</protein>
<evidence type="ECO:0000259" key="3">
    <source>
        <dbReference type="Pfam" id="PF17921"/>
    </source>
</evidence>
<reference evidence="4 5" key="2">
    <citation type="submission" date="2024-01" db="EMBL/GenBank/DDBJ databases">
        <title>Comparative genomics of Cryptococcus and Kwoniella reveals pathogenesis evolution and contrasting modes of karyotype evolution via chromosome fusion or intercentromeric recombination.</title>
        <authorList>
            <person name="Coelho M.A."/>
            <person name="David-Palma M."/>
            <person name="Shea T."/>
            <person name="Bowers K."/>
            <person name="Mcginley-Smith S."/>
            <person name="Mohammad A.W."/>
            <person name="Gnirke A."/>
            <person name="Yurkov A.M."/>
            <person name="Nowrousian M."/>
            <person name="Sun S."/>
            <person name="Cuomo C.A."/>
            <person name="Heitman J."/>
        </authorList>
    </citation>
    <scope>NUCLEOTIDE SEQUENCE [LARGE SCALE GENOMIC DNA]</scope>
    <source>
        <strain evidence="4 5">IND107</strain>
    </source>
</reference>
<evidence type="ECO:0000256" key="1">
    <source>
        <dbReference type="SAM" id="MobiDB-lite"/>
    </source>
</evidence>
<feature type="compositionally biased region" description="Polar residues" evidence="1">
    <location>
        <begin position="362"/>
        <end position="373"/>
    </location>
</feature>
<comment type="caution">
    <text evidence="4">The sequence shown here is derived from an EMBL/GenBank/DDBJ whole genome shotgun (WGS) entry which is preliminary data.</text>
</comment>
<dbReference type="Pfam" id="PF17921">
    <property type="entry name" value="Integrase_H2C2"/>
    <property type="match status" value="1"/>
</dbReference>
<evidence type="ECO:0000256" key="2">
    <source>
        <dbReference type="SAM" id="Phobius"/>
    </source>
</evidence>